<keyword evidence="3" id="KW-0804">Transcription</keyword>
<evidence type="ECO:0000256" key="5">
    <source>
        <dbReference type="SAM" id="MobiDB-lite"/>
    </source>
</evidence>
<name>A0ABR4IP19_9EURO</name>
<feature type="domain" description="Zn(2)-C6 fungal-type" evidence="6">
    <location>
        <begin position="24"/>
        <end position="52"/>
    </location>
</feature>
<dbReference type="PANTHER" id="PTHR38791">
    <property type="entry name" value="ZN(II)2CYS6 TRANSCRIPTION FACTOR (EUROFUNG)-RELATED-RELATED"/>
    <property type="match status" value="1"/>
</dbReference>
<dbReference type="Pfam" id="PF00172">
    <property type="entry name" value="Zn_clus"/>
    <property type="match status" value="1"/>
</dbReference>
<dbReference type="Proteomes" id="UP001610335">
    <property type="component" value="Unassembled WGS sequence"/>
</dbReference>
<dbReference type="SMART" id="SM00066">
    <property type="entry name" value="GAL4"/>
    <property type="match status" value="1"/>
</dbReference>
<evidence type="ECO:0000313" key="7">
    <source>
        <dbReference type="EMBL" id="KAL2829505.1"/>
    </source>
</evidence>
<dbReference type="InterPro" id="IPR053175">
    <property type="entry name" value="DHMBA_Reg_Transcription_Factor"/>
</dbReference>
<keyword evidence="1" id="KW-0805">Transcription regulation</keyword>
<dbReference type="PROSITE" id="PS00463">
    <property type="entry name" value="ZN2_CY6_FUNGAL_1"/>
    <property type="match status" value="1"/>
</dbReference>
<dbReference type="PROSITE" id="PS50048">
    <property type="entry name" value="ZN2_CY6_FUNGAL_2"/>
    <property type="match status" value="1"/>
</dbReference>
<evidence type="ECO:0000259" key="6">
    <source>
        <dbReference type="PROSITE" id="PS50048"/>
    </source>
</evidence>
<dbReference type="InterPro" id="IPR001138">
    <property type="entry name" value="Zn2Cys6_DnaBD"/>
</dbReference>
<evidence type="ECO:0000313" key="8">
    <source>
        <dbReference type="Proteomes" id="UP001610335"/>
    </source>
</evidence>
<feature type="region of interest" description="Disordered" evidence="5">
    <location>
        <begin position="483"/>
        <end position="505"/>
    </location>
</feature>
<reference evidence="7 8" key="1">
    <citation type="submission" date="2024-07" db="EMBL/GenBank/DDBJ databases">
        <title>Section-level genome sequencing and comparative genomics of Aspergillus sections Usti and Cavernicolus.</title>
        <authorList>
            <consortium name="Lawrence Berkeley National Laboratory"/>
            <person name="Nybo J.L."/>
            <person name="Vesth T.C."/>
            <person name="Theobald S."/>
            <person name="Frisvad J.C."/>
            <person name="Larsen T.O."/>
            <person name="Kjaerboelling I."/>
            <person name="Rothschild-Mancinelli K."/>
            <person name="Lyhne E.K."/>
            <person name="Kogle M.E."/>
            <person name="Barry K."/>
            <person name="Clum A."/>
            <person name="Na H."/>
            <person name="Ledsgaard L."/>
            <person name="Lin J."/>
            <person name="Lipzen A."/>
            <person name="Kuo A."/>
            <person name="Riley R."/>
            <person name="Mondo S."/>
            <person name="LaButti K."/>
            <person name="Haridas S."/>
            <person name="Pangalinan J."/>
            <person name="Salamov A.A."/>
            <person name="Simmons B.A."/>
            <person name="Magnuson J.K."/>
            <person name="Chen J."/>
            <person name="Drula E."/>
            <person name="Henrissat B."/>
            <person name="Wiebenga A."/>
            <person name="Lubbers R.J."/>
            <person name="Gomes A.C."/>
            <person name="Makela M.R."/>
            <person name="Stajich J."/>
            <person name="Grigoriev I.V."/>
            <person name="Mortensen U.H."/>
            <person name="De vries R.P."/>
            <person name="Baker S.E."/>
            <person name="Andersen M.R."/>
        </authorList>
    </citation>
    <scope>NUCLEOTIDE SEQUENCE [LARGE SCALE GENOMIC DNA]</scope>
    <source>
        <strain evidence="7 8">CBS 600.67</strain>
    </source>
</reference>
<evidence type="ECO:0000256" key="3">
    <source>
        <dbReference type="ARBA" id="ARBA00023163"/>
    </source>
</evidence>
<dbReference type="EMBL" id="JBFXLS010000016">
    <property type="protein sequence ID" value="KAL2829505.1"/>
    <property type="molecule type" value="Genomic_DNA"/>
</dbReference>
<dbReference type="Gene3D" id="4.10.240.10">
    <property type="entry name" value="Zn(2)-C6 fungal-type DNA-binding domain"/>
    <property type="match status" value="1"/>
</dbReference>
<sequence length="553" mass="61529">MTSAQETLQLPAPRRKWTARVKSGCITCRIRRVKCDEGKPDCGRCRSTGRKCDGYTHPPLAGGGFGSAPDNISGRQRRVKYDLVGTGYPSPSSQSSQSSAWDDEVIVPDTHLTHLSKPINRFPLRSERNTPLLYPLSESWNNHFMPLVLNKFRLTCEMAKDIYNTVPHMFSKAEDGSALYEACNAVARAYMVPIIRNPKAISDGAKAYGSALTAIRSAIMDPQRCKTDNTLFAVWMLGLYELLSGLRPGTDPVATAGWQIHNQVLAELISLRGSEFFASRNGRNLWLMIFSNVETRALMSGQECKEALTWFTQFHEYCEVSEYPVLRACIFLHQCARICSRIRGLVDAGDIDELLSSTPSILRDVDEVEKVIHPFSHEDVVANYIVEPPLAPYAHPKSAYSSYVGVHVLQSNFRMRLSYAVLEFLGHACRAPGMTPQQQKLFTWYQRRCAEEIQALADKLSQILDMLPTIRSHKRLNQGKAVAGGVDVRHSPTGGSPDGLEAASRACERPTRTVKVCLDLEQPIDGKSTLVFHQSDSGISVLRFGFGDETGKQ</sequence>
<dbReference type="InterPro" id="IPR036864">
    <property type="entry name" value="Zn2-C6_fun-type_DNA-bd_sf"/>
</dbReference>
<protein>
    <recommendedName>
        <fullName evidence="6">Zn(2)-C6 fungal-type domain-containing protein</fullName>
    </recommendedName>
</protein>
<evidence type="ECO:0000256" key="2">
    <source>
        <dbReference type="ARBA" id="ARBA00023125"/>
    </source>
</evidence>
<evidence type="ECO:0000256" key="4">
    <source>
        <dbReference type="ARBA" id="ARBA00023242"/>
    </source>
</evidence>
<keyword evidence="2" id="KW-0238">DNA-binding</keyword>
<dbReference type="SUPFAM" id="SSF57701">
    <property type="entry name" value="Zn2/Cys6 DNA-binding domain"/>
    <property type="match status" value="1"/>
</dbReference>
<keyword evidence="8" id="KW-1185">Reference proteome</keyword>
<proteinExistence type="predicted"/>
<comment type="caution">
    <text evidence="7">The sequence shown here is derived from an EMBL/GenBank/DDBJ whole genome shotgun (WGS) entry which is preliminary data.</text>
</comment>
<evidence type="ECO:0000256" key="1">
    <source>
        <dbReference type="ARBA" id="ARBA00023015"/>
    </source>
</evidence>
<organism evidence="7 8">
    <name type="scientific">Aspergillus cavernicola</name>
    <dbReference type="NCBI Taxonomy" id="176166"/>
    <lineage>
        <taxon>Eukaryota</taxon>
        <taxon>Fungi</taxon>
        <taxon>Dikarya</taxon>
        <taxon>Ascomycota</taxon>
        <taxon>Pezizomycotina</taxon>
        <taxon>Eurotiomycetes</taxon>
        <taxon>Eurotiomycetidae</taxon>
        <taxon>Eurotiales</taxon>
        <taxon>Aspergillaceae</taxon>
        <taxon>Aspergillus</taxon>
        <taxon>Aspergillus subgen. Nidulantes</taxon>
    </lineage>
</organism>
<dbReference type="CDD" id="cd00067">
    <property type="entry name" value="GAL4"/>
    <property type="match status" value="1"/>
</dbReference>
<gene>
    <name evidence="7" type="ORF">BDW59DRAFT_142169</name>
</gene>
<accession>A0ABR4IP19</accession>
<keyword evidence="4" id="KW-0539">Nucleus</keyword>